<reference evidence="3" key="2">
    <citation type="submission" date="2023-07" db="EMBL/GenBank/DDBJ databases">
        <title>Genome content predicts the carbon catabolic preferences of heterotrophic bacteria.</title>
        <authorList>
            <person name="Gralka M."/>
        </authorList>
    </citation>
    <scope>NUCLEOTIDE SEQUENCE</scope>
    <source>
        <strain evidence="3">F2M12</strain>
    </source>
</reference>
<gene>
    <name evidence="2" type="ORF">AVL57_15980</name>
    <name evidence="3" type="ORF">Q4527_17285</name>
</gene>
<feature type="chain" id="PRO_5043712265" description="DUF11 domain-containing protein" evidence="1">
    <location>
        <begin position="24"/>
        <end position="114"/>
    </location>
</feature>
<dbReference type="EMBL" id="CP013926">
    <property type="protein sequence ID" value="AMJ75333.1"/>
    <property type="molecule type" value="Genomic_DNA"/>
</dbReference>
<dbReference type="KEGG" id="asq:AVL57_15980"/>
<dbReference type="Proteomes" id="UP001170717">
    <property type="component" value="Unassembled WGS sequence"/>
</dbReference>
<dbReference type="GeneID" id="83259214"/>
<evidence type="ECO:0000313" key="4">
    <source>
        <dbReference type="Proteomes" id="UP000056750"/>
    </source>
</evidence>
<feature type="signal peptide" evidence="1">
    <location>
        <begin position="1"/>
        <end position="23"/>
    </location>
</feature>
<evidence type="ECO:0008006" key="6">
    <source>
        <dbReference type="Google" id="ProtNLM"/>
    </source>
</evidence>
<dbReference type="RefSeq" id="WP_057790086.1">
    <property type="nucleotide sequence ID" value="NZ_CANLMS010000001.1"/>
</dbReference>
<name>A0AAW7Z2X5_9ALTE</name>
<reference evidence="2 4" key="1">
    <citation type="submission" date="2015-12" db="EMBL/GenBank/DDBJ databases">
        <title>Intraspecies pangenome expansion in the marine bacterium Alteromonas.</title>
        <authorList>
            <person name="Lopez-Perez M."/>
            <person name="Rodriguez-Valera F."/>
        </authorList>
    </citation>
    <scope>NUCLEOTIDE SEQUENCE [LARGE SCALE GENOMIC DNA]</scope>
    <source>
        <strain evidence="2 4">LMG 21861</strain>
    </source>
</reference>
<proteinExistence type="predicted"/>
<protein>
    <recommendedName>
        <fullName evidence="6">DUF11 domain-containing protein</fullName>
    </recommendedName>
</protein>
<evidence type="ECO:0000313" key="2">
    <source>
        <dbReference type="EMBL" id="AMJ75333.1"/>
    </source>
</evidence>
<dbReference type="AlphaFoldDB" id="A0AAW7Z2X5"/>
<organism evidence="3 5">
    <name type="scientific">Alteromonas stellipolaris</name>
    <dbReference type="NCBI Taxonomy" id="233316"/>
    <lineage>
        <taxon>Bacteria</taxon>
        <taxon>Pseudomonadati</taxon>
        <taxon>Pseudomonadota</taxon>
        <taxon>Gammaproteobacteria</taxon>
        <taxon>Alteromonadales</taxon>
        <taxon>Alteromonadaceae</taxon>
        <taxon>Alteromonas/Salinimonas group</taxon>
        <taxon>Alteromonas</taxon>
    </lineage>
</organism>
<sequence length="114" mass="12314">MKHFVTKTVAGVLLSGVTIAASADSIGLSFDVIAKSSSQVEFNLLAENIGTQPIYNVIIEPSFDEIPQLNYGDLSAGSQEGRYVNLQWAADEPPTLSWKITYVDANGNTVVEHQ</sequence>
<evidence type="ECO:0000256" key="1">
    <source>
        <dbReference type="SAM" id="SignalP"/>
    </source>
</evidence>
<keyword evidence="1" id="KW-0732">Signal</keyword>
<keyword evidence="4" id="KW-1185">Reference proteome</keyword>
<dbReference type="EMBL" id="JAUOQI010000016">
    <property type="protein sequence ID" value="MDO6579160.1"/>
    <property type="molecule type" value="Genomic_DNA"/>
</dbReference>
<evidence type="ECO:0000313" key="5">
    <source>
        <dbReference type="Proteomes" id="UP001170717"/>
    </source>
</evidence>
<dbReference type="Proteomes" id="UP000056750">
    <property type="component" value="Chromosome"/>
</dbReference>
<accession>A0AAW7Z2X5</accession>
<evidence type="ECO:0000313" key="3">
    <source>
        <dbReference type="EMBL" id="MDO6579160.1"/>
    </source>
</evidence>